<evidence type="ECO:0000256" key="8">
    <source>
        <dbReference type="ARBA" id="ARBA00049295"/>
    </source>
</evidence>
<keyword evidence="4 9" id="KW-0547">Nucleotide-binding</keyword>
<feature type="binding site" evidence="9">
    <location>
        <begin position="53"/>
        <end position="57"/>
    </location>
    <ligand>
        <name>GTP</name>
        <dbReference type="ChEBI" id="CHEBI:37565"/>
    </ligand>
</feature>
<comment type="cofactor">
    <cofactor evidence="9">
        <name>Zn(2+)</name>
        <dbReference type="ChEBI" id="CHEBI:29105"/>
    </cofactor>
    <text evidence="9">Binds 1 zinc ion per subunit.</text>
</comment>
<organism evidence="11 12">
    <name type="scientific">Chitinibacter fontanus</name>
    <dbReference type="NCBI Taxonomy" id="1737446"/>
    <lineage>
        <taxon>Bacteria</taxon>
        <taxon>Pseudomonadati</taxon>
        <taxon>Pseudomonadota</taxon>
        <taxon>Betaproteobacteria</taxon>
        <taxon>Neisseriales</taxon>
        <taxon>Chitinibacteraceae</taxon>
        <taxon>Chitinibacter</taxon>
    </lineage>
</organism>
<comment type="pathway">
    <text evidence="1 9">Cofactor biosynthesis; riboflavin biosynthesis; 5-amino-6-(D-ribitylamino)uracil from GTP: step 1/4.</text>
</comment>
<evidence type="ECO:0000313" key="12">
    <source>
        <dbReference type="Proteomes" id="UP000510822"/>
    </source>
</evidence>
<dbReference type="InterPro" id="IPR036144">
    <property type="entry name" value="RibA-like_sf"/>
</dbReference>
<sequence length="207" mass="22529">MPNSTTELQKIASARLPTNQGTFTSHAFLNPQTGVEHLVLTLGDIAGDDVLIRLHSECLTGDALGSLRCDCGDQLKNALQRIQTEGRGALLYLRGHEGRGIGLCNKIFAYQLQDQGMDTVEANLAQGLPSDGRSYTDAAWMLKDLGVKSVRLMSNNPLKIEALNALGIPVTERLSHEIVANPENSKYLLTKKERMGHLLSSHAKKPS</sequence>
<evidence type="ECO:0000256" key="5">
    <source>
        <dbReference type="ARBA" id="ARBA00022801"/>
    </source>
</evidence>
<comment type="similarity">
    <text evidence="9">Belongs to the GTP cyclohydrolase II family.</text>
</comment>
<dbReference type="GO" id="GO:0008270">
    <property type="term" value="F:zinc ion binding"/>
    <property type="evidence" value="ECO:0007669"/>
    <property type="project" value="UniProtKB-UniRule"/>
</dbReference>
<evidence type="ECO:0000313" key="11">
    <source>
        <dbReference type="EMBL" id="QLI80710.1"/>
    </source>
</evidence>
<dbReference type="FunFam" id="3.40.50.10990:FF:000002">
    <property type="entry name" value="GTP cyclohydrolase-2"/>
    <property type="match status" value="1"/>
</dbReference>
<protein>
    <recommendedName>
        <fullName evidence="9">GTP cyclohydrolase-2</fullName>
        <ecNumber evidence="9">3.5.4.25</ecNumber>
    </recommendedName>
    <alternativeName>
        <fullName evidence="9">GTP cyclohydrolase II</fullName>
    </alternativeName>
</protein>
<dbReference type="UniPathway" id="UPA00275">
    <property type="reaction ID" value="UER00400"/>
</dbReference>
<keyword evidence="6 9" id="KW-0862">Zinc</keyword>
<evidence type="ECO:0000259" key="10">
    <source>
        <dbReference type="Pfam" id="PF00925"/>
    </source>
</evidence>
<keyword evidence="2 9" id="KW-0686">Riboflavin biosynthesis</keyword>
<gene>
    <name evidence="9 11" type="primary">ribA</name>
    <name evidence="11" type="ORF">HZU75_03735</name>
</gene>
<dbReference type="NCBIfam" id="NF001591">
    <property type="entry name" value="PRK00393.1"/>
    <property type="match status" value="1"/>
</dbReference>
<dbReference type="Proteomes" id="UP000510822">
    <property type="component" value="Chromosome"/>
</dbReference>
<dbReference type="GO" id="GO:0005525">
    <property type="term" value="F:GTP binding"/>
    <property type="evidence" value="ECO:0007669"/>
    <property type="project" value="UniProtKB-KW"/>
</dbReference>
<proteinExistence type="inferred from homology"/>
<name>A0A7D5ZHN4_9NEIS</name>
<feature type="binding site" evidence="9">
    <location>
        <position position="119"/>
    </location>
    <ligand>
        <name>GTP</name>
        <dbReference type="ChEBI" id="CHEBI:37565"/>
    </ligand>
</feature>
<feature type="active site" description="Nucleophile" evidence="9">
    <location>
        <position position="133"/>
    </location>
</feature>
<dbReference type="CDD" id="cd00641">
    <property type="entry name" value="GTP_cyclohydro2"/>
    <property type="match status" value="1"/>
</dbReference>
<dbReference type="HAMAP" id="MF_00179">
    <property type="entry name" value="RibA"/>
    <property type="match status" value="1"/>
</dbReference>
<dbReference type="NCBIfam" id="TIGR00505">
    <property type="entry name" value="ribA"/>
    <property type="match status" value="1"/>
</dbReference>
<keyword evidence="12" id="KW-1185">Reference proteome</keyword>
<dbReference type="GO" id="GO:0005829">
    <property type="term" value="C:cytosol"/>
    <property type="evidence" value="ECO:0007669"/>
    <property type="project" value="TreeGrafter"/>
</dbReference>
<dbReference type="PANTHER" id="PTHR21327:SF18">
    <property type="entry name" value="3,4-DIHYDROXY-2-BUTANONE 4-PHOSPHATE SYNTHASE"/>
    <property type="match status" value="1"/>
</dbReference>
<keyword evidence="5 9" id="KW-0378">Hydrolase</keyword>
<feature type="binding site" evidence="9">
    <location>
        <position position="71"/>
    </location>
    <ligand>
        <name>Zn(2+)</name>
        <dbReference type="ChEBI" id="CHEBI:29105"/>
        <note>catalytic</note>
    </ligand>
</feature>
<dbReference type="SUPFAM" id="SSF142695">
    <property type="entry name" value="RibA-like"/>
    <property type="match status" value="1"/>
</dbReference>
<feature type="binding site" evidence="9">
    <location>
        <position position="74"/>
    </location>
    <ligand>
        <name>GTP</name>
        <dbReference type="ChEBI" id="CHEBI:37565"/>
    </ligand>
</feature>
<dbReference type="Pfam" id="PF00925">
    <property type="entry name" value="GTP_cyclohydro2"/>
    <property type="match status" value="1"/>
</dbReference>
<evidence type="ECO:0000256" key="1">
    <source>
        <dbReference type="ARBA" id="ARBA00004853"/>
    </source>
</evidence>
<dbReference type="InterPro" id="IPR032677">
    <property type="entry name" value="GTP_cyclohydro_II"/>
</dbReference>
<evidence type="ECO:0000256" key="6">
    <source>
        <dbReference type="ARBA" id="ARBA00022833"/>
    </source>
</evidence>
<dbReference type="RefSeq" id="WP_180307846.1">
    <property type="nucleotide sequence ID" value="NZ_CP058952.1"/>
</dbReference>
<evidence type="ECO:0000256" key="2">
    <source>
        <dbReference type="ARBA" id="ARBA00022619"/>
    </source>
</evidence>
<dbReference type="EMBL" id="CP058952">
    <property type="protein sequence ID" value="QLI80710.1"/>
    <property type="molecule type" value="Genomic_DNA"/>
</dbReference>
<comment type="function">
    <text evidence="9">Catalyzes the conversion of GTP to 2,5-diamino-6-ribosylamino-4(3H)-pyrimidinone 5'-phosphate (DARP), formate and pyrophosphate.</text>
</comment>
<feature type="binding site" evidence="9">
    <location>
        <position position="154"/>
    </location>
    <ligand>
        <name>GTP</name>
        <dbReference type="ChEBI" id="CHEBI:37565"/>
    </ligand>
</feature>
<dbReference type="EC" id="3.5.4.25" evidence="9"/>
<dbReference type="KEGG" id="cfon:HZU75_03735"/>
<reference evidence="11 12" key="1">
    <citation type="journal article" date="2016" name="Int. J. Syst. Evol. Microbiol.">
        <title>Chitinibacter fontanus sp. nov., isolated from a spring.</title>
        <authorList>
            <person name="Sheu S.Y."/>
            <person name="Li Y.S."/>
            <person name="Young C.C."/>
            <person name="Chen W.M."/>
        </authorList>
    </citation>
    <scope>NUCLEOTIDE SEQUENCE [LARGE SCALE GENOMIC DNA]</scope>
    <source>
        <strain evidence="11 12">STM-7</strain>
    </source>
</reference>
<accession>A0A7D5ZHN4</accession>
<feature type="domain" description="GTP cyclohydrolase II" evidence="10">
    <location>
        <begin position="10"/>
        <end position="174"/>
    </location>
</feature>
<dbReference type="GO" id="GO:0003935">
    <property type="term" value="F:GTP cyclohydrolase II activity"/>
    <property type="evidence" value="ECO:0007669"/>
    <property type="project" value="UniProtKB-UniRule"/>
</dbReference>
<feature type="active site" description="Proton acceptor" evidence="9">
    <location>
        <position position="131"/>
    </location>
</feature>
<feature type="binding site" evidence="9">
    <location>
        <position position="69"/>
    </location>
    <ligand>
        <name>Zn(2+)</name>
        <dbReference type="ChEBI" id="CHEBI:29105"/>
        <note>catalytic</note>
    </ligand>
</feature>
<feature type="binding site" evidence="9">
    <location>
        <position position="58"/>
    </location>
    <ligand>
        <name>Zn(2+)</name>
        <dbReference type="ChEBI" id="CHEBI:29105"/>
        <note>catalytic</note>
    </ligand>
</feature>
<evidence type="ECO:0000256" key="3">
    <source>
        <dbReference type="ARBA" id="ARBA00022723"/>
    </source>
</evidence>
<dbReference type="GO" id="GO:0009231">
    <property type="term" value="P:riboflavin biosynthetic process"/>
    <property type="evidence" value="ECO:0007669"/>
    <property type="project" value="UniProtKB-UniRule"/>
</dbReference>
<dbReference type="InterPro" id="IPR000926">
    <property type="entry name" value="RibA"/>
</dbReference>
<evidence type="ECO:0000256" key="7">
    <source>
        <dbReference type="ARBA" id="ARBA00023134"/>
    </source>
</evidence>
<dbReference type="Gene3D" id="3.40.50.10990">
    <property type="entry name" value="GTP cyclohydrolase II"/>
    <property type="match status" value="1"/>
</dbReference>
<dbReference type="PANTHER" id="PTHR21327">
    <property type="entry name" value="GTP CYCLOHYDROLASE II-RELATED"/>
    <property type="match status" value="1"/>
</dbReference>
<keyword evidence="7 9" id="KW-0342">GTP-binding</keyword>
<dbReference type="GO" id="GO:0008686">
    <property type="term" value="F:3,4-dihydroxy-2-butanone-4-phosphate synthase activity"/>
    <property type="evidence" value="ECO:0007669"/>
    <property type="project" value="TreeGrafter"/>
</dbReference>
<comment type="catalytic activity">
    <reaction evidence="8 9">
        <text>GTP + 4 H2O = 2,5-diamino-6-hydroxy-4-(5-phosphoribosylamino)-pyrimidine + formate + 2 phosphate + 3 H(+)</text>
        <dbReference type="Rhea" id="RHEA:23704"/>
        <dbReference type="ChEBI" id="CHEBI:15377"/>
        <dbReference type="ChEBI" id="CHEBI:15378"/>
        <dbReference type="ChEBI" id="CHEBI:15740"/>
        <dbReference type="ChEBI" id="CHEBI:37565"/>
        <dbReference type="ChEBI" id="CHEBI:43474"/>
        <dbReference type="ChEBI" id="CHEBI:58614"/>
        <dbReference type="EC" id="3.5.4.25"/>
    </reaction>
</comment>
<evidence type="ECO:0000256" key="9">
    <source>
        <dbReference type="HAMAP-Rule" id="MF_00179"/>
    </source>
</evidence>
<dbReference type="AlphaFoldDB" id="A0A7D5ZHN4"/>
<feature type="binding site" evidence="9">
    <location>
        <position position="159"/>
    </location>
    <ligand>
        <name>GTP</name>
        <dbReference type="ChEBI" id="CHEBI:37565"/>
    </ligand>
</feature>
<evidence type="ECO:0000256" key="4">
    <source>
        <dbReference type="ARBA" id="ARBA00022741"/>
    </source>
</evidence>
<feature type="binding site" evidence="9">
    <location>
        <begin position="97"/>
        <end position="99"/>
    </location>
    <ligand>
        <name>GTP</name>
        <dbReference type="ChEBI" id="CHEBI:37565"/>
    </ligand>
</feature>
<keyword evidence="3 9" id="KW-0479">Metal-binding</keyword>